<evidence type="ECO:0000313" key="1">
    <source>
        <dbReference type="EMBL" id="GFR03074.1"/>
    </source>
</evidence>
<name>A0A8X6GH78_TRICU</name>
<comment type="caution">
    <text evidence="1">The sequence shown here is derived from an EMBL/GenBank/DDBJ whole genome shotgun (WGS) entry which is preliminary data.</text>
</comment>
<organism evidence="1 2">
    <name type="scientific">Trichonephila clavata</name>
    <name type="common">Joro spider</name>
    <name type="synonym">Nephila clavata</name>
    <dbReference type="NCBI Taxonomy" id="2740835"/>
    <lineage>
        <taxon>Eukaryota</taxon>
        <taxon>Metazoa</taxon>
        <taxon>Ecdysozoa</taxon>
        <taxon>Arthropoda</taxon>
        <taxon>Chelicerata</taxon>
        <taxon>Arachnida</taxon>
        <taxon>Araneae</taxon>
        <taxon>Araneomorphae</taxon>
        <taxon>Entelegynae</taxon>
        <taxon>Araneoidea</taxon>
        <taxon>Nephilidae</taxon>
        <taxon>Trichonephila</taxon>
    </lineage>
</organism>
<proteinExistence type="predicted"/>
<gene>
    <name evidence="1" type="ORF">TNCT_509301</name>
</gene>
<reference evidence="1" key="1">
    <citation type="submission" date="2020-07" db="EMBL/GenBank/DDBJ databases">
        <title>Multicomponent nature underlies the extraordinary mechanical properties of spider dragline silk.</title>
        <authorList>
            <person name="Kono N."/>
            <person name="Nakamura H."/>
            <person name="Mori M."/>
            <person name="Yoshida Y."/>
            <person name="Ohtoshi R."/>
            <person name="Malay A.D."/>
            <person name="Moran D.A.P."/>
            <person name="Tomita M."/>
            <person name="Numata K."/>
            <person name="Arakawa K."/>
        </authorList>
    </citation>
    <scope>NUCLEOTIDE SEQUENCE</scope>
</reference>
<keyword evidence="2" id="KW-1185">Reference proteome</keyword>
<protein>
    <submittedName>
        <fullName evidence="1">Uncharacterized protein</fullName>
    </submittedName>
</protein>
<dbReference type="AlphaFoldDB" id="A0A8X6GH78"/>
<sequence length="90" mass="10861">MKIYPVRVLKKERLLHLRNLTQVIKQQVRILKRIFAMEEREIPTVRDEMRSETWRARIDVFTLVANLSRESTEILLILPMVTQPCFLRQN</sequence>
<dbReference type="Proteomes" id="UP000887116">
    <property type="component" value="Unassembled WGS sequence"/>
</dbReference>
<evidence type="ECO:0000313" key="2">
    <source>
        <dbReference type="Proteomes" id="UP000887116"/>
    </source>
</evidence>
<dbReference type="EMBL" id="BMAO01015620">
    <property type="protein sequence ID" value="GFR03074.1"/>
    <property type="molecule type" value="Genomic_DNA"/>
</dbReference>
<accession>A0A8X6GH78</accession>